<evidence type="ECO:0000256" key="1">
    <source>
        <dbReference type="SAM" id="SignalP"/>
    </source>
</evidence>
<gene>
    <name evidence="2" type="ORF">AW09_004286</name>
</gene>
<dbReference type="Gene3D" id="1.10.760.10">
    <property type="entry name" value="Cytochrome c-like domain"/>
    <property type="match status" value="1"/>
</dbReference>
<evidence type="ECO:0000313" key="3">
    <source>
        <dbReference type="Proteomes" id="UP000020077"/>
    </source>
</evidence>
<sequence length="98" mass="11368" precursor="true">MFRKWIPTVCFALFGSIADVGAQALPAPTRGELLYSTHCIACHDTQIHWRDKKLVTDWKSLQKEVRRWQELAGLGWSNEEIAQVAQYLNQRLYHLTPD</sequence>
<dbReference type="GO" id="GO:0020037">
    <property type="term" value="F:heme binding"/>
    <property type="evidence" value="ECO:0007669"/>
    <property type="project" value="InterPro"/>
</dbReference>
<accession>A0A080LR80</accession>
<name>A0A080LR80_9PROT</name>
<reference evidence="2 3" key="1">
    <citation type="submission" date="2014-02" db="EMBL/GenBank/DDBJ databases">
        <title>Expanding our view of genomic diversity in Candidatus Accumulibacter clades.</title>
        <authorList>
            <person name="Skennerton C.T."/>
            <person name="Barr J.J."/>
            <person name="Slater F.R."/>
            <person name="Bond P.L."/>
            <person name="Tyson G.W."/>
        </authorList>
    </citation>
    <scope>NUCLEOTIDE SEQUENCE [LARGE SCALE GENOMIC DNA]</scope>
    <source>
        <strain evidence="3">BA-91</strain>
    </source>
</reference>
<comment type="caution">
    <text evidence="2">The sequence shown here is derived from an EMBL/GenBank/DDBJ whole genome shotgun (WGS) entry which is preliminary data.</text>
</comment>
<dbReference type="EMBL" id="JDVG02000672">
    <property type="protein sequence ID" value="KFB70623.1"/>
    <property type="molecule type" value="Genomic_DNA"/>
</dbReference>
<dbReference type="InterPro" id="IPR036909">
    <property type="entry name" value="Cyt_c-like_dom_sf"/>
</dbReference>
<evidence type="ECO:0000313" key="2">
    <source>
        <dbReference type="EMBL" id="KFB70623.1"/>
    </source>
</evidence>
<dbReference type="Proteomes" id="UP000020077">
    <property type="component" value="Unassembled WGS sequence"/>
</dbReference>
<dbReference type="GO" id="GO:0009055">
    <property type="term" value="F:electron transfer activity"/>
    <property type="evidence" value="ECO:0007669"/>
    <property type="project" value="InterPro"/>
</dbReference>
<proteinExistence type="predicted"/>
<dbReference type="SUPFAM" id="SSF46626">
    <property type="entry name" value="Cytochrome c"/>
    <property type="match status" value="1"/>
</dbReference>
<keyword evidence="1" id="KW-0732">Signal</keyword>
<dbReference type="AlphaFoldDB" id="A0A080LR80"/>
<protein>
    <recommendedName>
        <fullName evidence="4">Cytochrome c</fullName>
    </recommendedName>
</protein>
<feature type="signal peptide" evidence="1">
    <location>
        <begin position="1"/>
        <end position="22"/>
    </location>
</feature>
<evidence type="ECO:0008006" key="4">
    <source>
        <dbReference type="Google" id="ProtNLM"/>
    </source>
</evidence>
<feature type="chain" id="PRO_5001750741" description="Cytochrome c" evidence="1">
    <location>
        <begin position="23"/>
        <end position="98"/>
    </location>
</feature>
<organism evidence="2 3">
    <name type="scientific">Candidatus Accumulibacter phosphatis</name>
    <dbReference type="NCBI Taxonomy" id="327160"/>
    <lineage>
        <taxon>Bacteria</taxon>
        <taxon>Pseudomonadati</taxon>
        <taxon>Pseudomonadota</taxon>
        <taxon>Betaproteobacteria</taxon>
        <taxon>Candidatus Accumulibacter</taxon>
    </lineage>
</organism>